<reference evidence="3" key="1">
    <citation type="submission" date="2023-10" db="EMBL/GenBank/DDBJ databases">
        <authorList>
            <person name="Chen Y."/>
            <person name="Shah S."/>
            <person name="Dougan E. K."/>
            <person name="Thang M."/>
            <person name="Chan C."/>
        </authorList>
    </citation>
    <scope>NUCLEOTIDE SEQUENCE [LARGE SCALE GENOMIC DNA]</scope>
</reference>
<sequence>MVFARLAALLALAGGACAFVPGAVSDPAARAAAPAAADGAGRPGPSAEPAPVGACVLAGLGLGYAAAVAGRDGPPGGAEAADRGGADPRGLPHLHLPLAGGAHAGGADRLLPRGHQLHAVHSALSCRSRGGLRSAAACQWRRRDGMRGGASPRTAHKEHFFGTARFLR</sequence>
<feature type="region of interest" description="Disordered" evidence="1">
    <location>
        <begin position="73"/>
        <end position="93"/>
    </location>
</feature>
<gene>
    <name evidence="3" type="ORF">PCOR1329_LOCUS1062</name>
</gene>
<keyword evidence="4" id="KW-1185">Reference proteome</keyword>
<dbReference type="Proteomes" id="UP001189429">
    <property type="component" value="Unassembled WGS sequence"/>
</dbReference>
<proteinExistence type="predicted"/>
<feature type="signal peptide" evidence="2">
    <location>
        <begin position="1"/>
        <end position="18"/>
    </location>
</feature>
<evidence type="ECO:0000256" key="1">
    <source>
        <dbReference type="SAM" id="MobiDB-lite"/>
    </source>
</evidence>
<keyword evidence="2" id="KW-0732">Signal</keyword>
<name>A0ABN9P9S8_9DINO</name>
<comment type="caution">
    <text evidence="3">The sequence shown here is derived from an EMBL/GenBank/DDBJ whole genome shotgun (WGS) entry which is preliminary data.</text>
</comment>
<accession>A0ABN9P9S8</accession>
<protein>
    <submittedName>
        <fullName evidence="3">Uncharacterized protein</fullName>
    </submittedName>
</protein>
<dbReference type="EMBL" id="CAUYUJ010000248">
    <property type="protein sequence ID" value="CAK0789514.1"/>
    <property type="molecule type" value="Genomic_DNA"/>
</dbReference>
<organism evidence="3 4">
    <name type="scientific">Prorocentrum cordatum</name>
    <dbReference type="NCBI Taxonomy" id="2364126"/>
    <lineage>
        <taxon>Eukaryota</taxon>
        <taxon>Sar</taxon>
        <taxon>Alveolata</taxon>
        <taxon>Dinophyceae</taxon>
        <taxon>Prorocentrales</taxon>
        <taxon>Prorocentraceae</taxon>
        <taxon>Prorocentrum</taxon>
    </lineage>
</organism>
<dbReference type="PROSITE" id="PS51257">
    <property type="entry name" value="PROKAR_LIPOPROTEIN"/>
    <property type="match status" value="1"/>
</dbReference>
<evidence type="ECO:0000313" key="3">
    <source>
        <dbReference type="EMBL" id="CAK0789514.1"/>
    </source>
</evidence>
<evidence type="ECO:0000313" key="4">
    <source>
        <dbReference type="Proteomes" id="UP001189429"/>
    </source>
</evidence>
<feature type="chain" id="PRO_5046334216" evidence="2">
    <location>
        <begin position="19"/>
        <end position="168"/>
    </location>
</feature>
<evidence type="ECO:0000256" key="2">
    <source>
        <dbReference type="SAM" id="SignalP"/>
    </source>
</evidence>